<comment type="caution">
    <text evidence="8">The sequence shown here is derived from an EMBL/GenBank/DDBJ whole genome shotgun (WGS) entry which is preliminary data.</text>
</comment>
<keyword evidence="9" id="KW-1185">Reference proteome</keyword>
<dbReference type="RefSeq" id="WP_197987827.1">
    <property type="nucleotide sequence ID" value="NZ_JACYXC010000001.1"/>
</dbReference>
<protein>
    <recommendedName>
        <fullName evidence="6">Probable membrane transporter protein</fullName>
    </recommendedName>
</protein>
<dbReference type="Pfam" id="PF01925">
    <property type="entry name" value="TauE"/>
    <property type="match status" value="1"/>
</dbReference>
<dbReference type="PANTHER" id="PTHR43701:SF2">
    <property type="entry name" value="MEMBRANE TRANSPORTER PROTEIN YJNA-RELATED"/>
    <property type="match status" value="1"/>
</dbReference>
<keyword evidence="5 6" id="KW-0472">Membrane</keyword>
<keyword evidence="3 6" id="KW-0812">Transmembrane</keyword>
<feature type="region of interest" description="Disordered" evidence="7">
    <location>
        <begin position="280"/>
        <end position="310"/>
    </location>
</feature>
<evidence type="ECO:0000256" key="3">
    <source>
        <dbReference type="ARBA" id="ARBA00022692"/>
    </source>
</evidence>
<sequence length="310" mass="31199">MTALLIAASLLVGVSLGVLGGGGSILTVPILVYLAGQDTKEAIATSLLVVGVTGLAALVPHARARRVRWRTGLLFGAFSMAGAYGGGRLAEYLPGTLLLVAFALMMLATAVAMLRGPRGGRERARSAPAELPLKHIAVEGLVVGAVTGLVGSGGGFLVVPALAILGGLPMGIAVGTSLLVIAMKSFAGLAGHLAGVEIDWRLALTVTAAAVAGSLVGGRLAGRIPQDALRTAFGWFVVVLGVFVLAQQLDTAVWAHPATWAVLAAVPAAVIAARRRAAHRRSAPASTGPAAASGGPPVPGERHRERAAKS</sequence>
<feature type="transmembrane region" description="Helical" evidence="6">
    <location>
        <begin position="228"/>
        <end position="246"/>
    </location>
</feature>
<feature type="transmembrane region" description="Helical" evidence="6">
    <location>
        <begin position="92"/>
        <end position="114"/>
    </location>
</feature>
<keyword evidence="4 6" id="KW-1133">Transmembrane helix</keyword>
<feature type="transmembrane region" description="Helical" evidence="6">
    <location>
        <begin position="202"/>
        <end position="221"/>
    </location>
</feature>
<evidence type="ECO:0000256" key="4">
    <source>
        <dbReference type="ARBA" id="ARBA00022989"/>
    </source>
</evidence>
<dbReference type="InterPro" id="IPR051598">
    <property type="entry name" value="TSUP/Inactive_protease-like"/>
</dbReference>
<evidence type="ECO:0000256" key="2">
    <source>
        <dbReference type="ARBA" id="ARBA00009142"/>
    </source>
</evidence>
<evidence type="ECO:0000256" key="6">
    <source>
        <dbReference type="RuleBase" id="RU363041"/>
    </source>
</evidence>
<dbReference type="EMBL" id="JACYXC010000001">
    <property type="protein sequence ID" value="MBH5334088.1"/>
    <property type="molecule type" value="Genomic_DNA"/>
</dbReference>
<name>A0ABS0NFX0_9ACTN</name>
<gene>
    <name evidence="8" type="ORF">IHE55_04435</name>
</gene>
<organism evidence="8 9">
    <name type="scientific">Streptomyces pactum</name>
    <dbReference type="NCBI Taxonomy" id="68249"/>
    <lineage>
        <taxon>Bacteria</taxon>
        <taxon>Bacillati</taxon>
        <taxon>Actinomycetota</taxon>
        <taxon>Actinomycetes</taxon>
        <taxon>Kitasatosporales</taxon>
        <taxon>Streptomycetaceae</taxon>
        <taxon>Streptomyces</taxon>
    </lineage>
</organism>
<dbReference type="PANTHER" id="PTHR43701">
    <property type="entry name" value="MEMBRANE TRANSPORTER PROTEIN MJ0441-RELATED"/>
    <property type="match status" value="1"/>
</dbReference>
<reference evidence="8 9" key="1">
    <citation type="submission" date="2020-09" db="EMBL/GenBank/DDBJ databases">
        <title>Biosynthesis of the nuclear factor of activated T cells inhibitor NFAT-133 and its congeners in Streptomyces pactum.</title>
        <authorList>
            <person name="Zhou W."/>
            <person name="Posri P."/>
            <person name="Abugrain M.E."/>
            <person name="Weisberg A.J."/>
            <person name="Chang J.H."/>
            <person name="Mahmud T."/>
        </authorList>
    </citation>
    <scope>NUCLEOTIDE SEQUENCE [LARGE SCALE GENOMIC DNA]</scope>
    <source>
        <strain evidence="8 9">ATCC 27456</strain>
    </source>
</reference>
<feature type="transmembrane region" description="Helical" evidence="6">
    <location>
        <begin position="156"/>
        <end position="182"/>
    </location>
</feature>
<feature type="transmembrane region" description="Helical" evidence="6">
    <location>
        <begin position="43"/>
        <end position="60"/>
    </location>
</feature>
<dbReference type="Proteomes" id="UP000807371">
    <property type="component" value="Unassembled WGS sequence"/>
</dbReference>
<evidence type="ECO:0000256" key="5">
    <source>
        <dbReference type="ARBA" id="ARBA00023136"/>
    </source>
</evidence>
<evidence type="ECO:0000313" key="9">
    <source>
        <dbReference type="Proteomes" id="UP000807371"/>
    </source>
</evidence>
<keyword evidence="6" id="KW-1003">Cell membrane</keyword>
<accession>A0ABS0NFX0</accession>
<comment type="similarity">
    <text evidence="2 6">Belongs to the 4-toluene sulfonate uptake permease (TSUP) (TC 2.A.102) family.</text>
</comment>
<evidence type="ECO:0000256" key="1">
    <source>
        <dbReference type="ARBA" id="ARBA00004141"/>
    </source>
</evidence>
<dbReference type="InterPro" id="IPR002781">
    <property type="entry name" value="TM_pro_TauE-like"/>
</dbReference>
<evidence type="ECO:0000256" key="7">
    <source>
        <dbReference type="SAM" id="MobiDB-lite"/>
    </source>
</evidence>
<comment type="subcellular location">
    <subcellularLocation>
        <location evidence="6">Cell membrane</location>
        <topology evidence="6">Multi-pass membrane protein</topology>
    </subcellularLocation>
    <subcellularLocation>
        <location evidence="1">Membrane</location>
        <topology evidence="1">Multi-pass membrane protein</topology>
    </subcellularLocation>
</comment>
<feature type="compositionally biased region" description="Low complexity" evidence="7">
    <location>
        <begin position="283"/>
        <end position="295"/>
    </location>
</feature>
<evidence type="ECO:0000313" key="8">
    <source>
        <dbReference type="EMBL" id="MBH5334088.1"/>
    </source>
</evidence>
<feature type="compositionally biased region" description="Basic and acidic residues" evidence="7">
    <location>
        <begin position="300"/>
        <end position="310"/>
    </location>
</feature>
<feature type="transmembrane region" description="Helical" evidence="6">
    <location>
        <begin position="252"/>
        <end position="273"/>
    </location>
</feature>
<proteinExistence type="inferred from homology"/>